<dbReference type="NCBIfam" id="TIGR03356">
    <property type="entry name" value="BGL"/>
    <property type="match status" value="1"/>
</dbReference>
<dbReference type="Pfam" id="PF00232">
    <property type="entry name" value="Glyco_hydro_1"/>
    <property type="match status" value="1"/>
</dbReference>
<feature type="binding site" evidence="15">
    <location>
        <position position="301"/>
    </location>
    <ligand>
        <name>substrate</name>
    </ligand>
</feature>
<accession>A0A0M6WJ11</accession>
<sequence length="770" mass="88169">MFPKDFVWGVASSAYQVEGTDAKDGRGKNIWDEFARSGRVYEHQTAEVCCDHMHRYREDFALMRMLGIKNYRFSISWSRILPEGTGKVNEKAVQMYRDMILCMKENGIRPFITLFHWEFPYELFKKGGWLNDEVVQWFGEYAKVVAENFSDLCSDFITINEPQCAIGLGHLNGVHAPGMKYSIPETFQMAHNLMKAHGQAVINLRKYAKQKIRVGYAPTCGVAYPATESADDIAAAKKVYFGFENPMDNWTWNVAWFSDPVFLGEYPKEGLEKFADYLPEITEEDMQLIHQPLDFMGQNIYNGYMIRCGADGDPEYVDRAPGTAKTGTGWPVTPEALYYGIRFLTERYRLPLYITENGMSDLDNISADGQVHDRERITFLDAYLGAVQRAINEGMPVIGYFLWTFLDNFEWAEGYKERFGLVYVDYTTQRRIAKDSAYWYREVMRMNGENLSCNQPYKQILFMEPVFTHNIWGGTKLREEYGYSIEGDDIGECWGIAAHPNGTCTIADGAYKEKKLSDLWEEHRELFGNTQGKVFPLLIKIIDAKADLSIQVHPDDTYAAEHEKGSLGKMECWYILDCEPDSKLVIGHNAKTHEELEDMVHNGRWSELIREVPVKKGDFIQIDPGTVHAIKGGITILETQQNSDITYRVYDYDRLSNGKPRQLHIQQSLDVIKVPAAPLSECMIKTGEAEANKLQKLIECKYYQVFHMKVEGQAEFEQEYPFLIVSVVEGNGLLNHTSVKKGDHFILPYDYGKVEIEGNLEFVASTVSTK</sequence>
<dbReference type="GO" id="GO:0004476">
    <property type="term" value="F:mannose-6-phosphate isomerase activity"/>
    <property type="evidence" value="ECO:0007669"/>
    <property type="project" value="UniProtKB-EC"/>
</dbReference>
<dbReference type="PROSITE" id="PS00572">
    <property type="entry name" value="GLYCOSYL_HYDROL_F1_1"/>
    <property type="match status" value="1"/>
</dbReference>
<evidence type="ECO:0000313" key="20">
    <source>
        <dbReference type="EMBL" id="CRL36198.1"/>
    </source>
</evidence>
<dbReference type="GO" id="GO:0030245">
    <property type="term" value="P:cellulose catabolic process"/>
    <property type="evidence" value="ECO:0007669"/>
    <property type="project" value="UniProtKB-KW"/>
</dbReference>
<evidence type="ECO:0000259" key="18">
    <source>
        <dbReference type="Pfam" id="PF20511"/>
    </source>
</evidence>
<comment type="catalytic activity">
    <reaction evidence="1 17">
        <text>Hydrolysis of terminal, non-reducing beta-D-glucosyl residues with release of beta-D-glucose.</text>
        <dbReference type="EC" id="3.2.1.21"/>
    </reaction>
</comment>
<reference evidence="21" key="1">
    <citation type="submission" date="2015-05" db="EMBL/GenBank/DDBJ databases">
        <authorList>
            <consortium name="Pathogen Informatics"/>
        </authorList>
    </citation>
    <scope>NUCLEOTIDE SEQUENCE [LARGE SCALE GENOMIC DNA]</scope>
    <source>
        <strain evidence="21">M72</strain>
    </source>
</reference>
<keyword evidence="12 17" id="KW-0326">Glycosidase</keyword>
<keyword evidence="8" id="KW-0862">Zinc</keyword>
<keyword evidence="10" id="KW-0413">Isomerase</keyword>
<dbReference type="PANTHER" id="PTHR10353">
    <property type="entry name" value="GLYCOSYL HYDROLASE"/>
    <property type="match status" value="1"/>
</dbReference>
<comment type="similarity">
    <text evidence="4">Belongs to the mannose-6-phosphate isomerase type 1 family.</text>
</comment>
<evidence type="ECO:0000256" key="7">
    <source>
        <dbReference type="ARBA" id="ARBA00022801"/>
    </source>
</evidence>
<evidence type="ECO:0000256" key="3">
    <source>
        <dbReference type="ARBA" id="ARBA00001947"/>
    </source>
</evidence>
<proteinExistence type="inferred from homology"/>
<dbReference type="InterPro" id="IPR033132">
    <property type="entry name" value="GH_1_N_CS"/>
</dbReference>
<gene>
    <name evidence="20" type="ORF">M72_25681</name>
</gene>
<dbReference type="GO" id="GO:0008422">
    <property type="term" value="F:beta-glucosidase activity"/>
    <property type="evidence" value="ECO:0007669"/>
    <property type="project" value="UniProtKB-EC"/>
</dbReference>
<dbReference type="GO" id="GO:0008270">
    <property type="term" value="F:zinc ion binding"/>
    <property type="evidence" value="ECO:0007669"/>
    <property type="project" value="InterPro"/>
</dbReference>
<protein>
    <recommendedName>
        <fullName evidence="17">Beta-glucosidase</fullName>
        <ecNumber evidence="17">3.2.1.21</ecNumber>
    </recommendedName>
</protein>
<evidence type="ECO:0000256" key="6">
    <source>
        <dbReference type="ARBA" id="ARBA00022723"/>
    </source>
</evidence>
<feature type="binding site" evidence="15">
    <location>
        <begin position="410"/>
        <end position="411"/>
    </location>
    <ligand>
        <name>substrate</name>
    </ligand>
</feature>
<dbReference type="InterPro" id="IPR001360">
    <property type="entry name" value="Glyco_hydro_1"/>
</dbReference>
<evidence type="ECO:0000259" key="19">
    <source>
        <dbReference type="Pfam" id="PF21621"/>
    </source>
</evidence>
<feature type="binding site" evidence="15">
    <location>
        <position position="116"/>
    </location>
    <ligand>
        <name>substrate</name>
    </ligand>
</feature>
<evidence type="ECO:0000256" key="8">
    <source>
        <dbReference type="ARBA" id="ARBA00022833"/>
    </source>
</evidence>
<evidence type="ECO:0000256" key="13">
    <source>
        <dbReference type="ARBA" id="ARBA00023326"/>
    </source>
</evidence>
<dbReference type="InterPro" id="IPR011051">
    <property type="entry name" value="RmlC_Cupin_sf"/>
</dbReference>
<dbReference type="EMBL" id="CVRR01000011">
    <property type="protein sequence ID" value="CRL36198.1"/>
    <property type="molecule type" value="Genomic_DNA"/>
</dbReference>
<keyword evidence="13" id="KW-0624">Polysaccharide degradation</keyword>
<dbReference type="Gene3D" id="3.20.20.80">
    <property type="entry name" value="Glycosidases"/>
    <property type="match status" value="1"/>
</dbReference>
<dbReference type="SUPFAM" id="SSF51445">
    <property type="entry name" value="(Trans)glycosidases"/>
    <property type="match status" value="1"/>
</dbReference>
<dbReference type="OrthoDB" id="9808275at2"/>
<dbReference type="PANTHER" id="PTHR10353:SF36">
    <property type="entry name" value="LP05116P"/>
    <property type="match status" value="1"/>
</dbReference>
<dbReference type="CDD" id="cd07010">
    <property type="entry name" value="cupin_PMI_type_I_N_bac"/>
    <property type="match status" value="1"/>
</dbReference>
<keyword evidence="7 17" id="KW-0378">Hydrolase</keyword>
<feature type="binding site" evidence="15">
    <location>
        <position position="403"/>
    </location>
    <ligand>
        <name>substrate</name>
    </ligand>
</feature>
<dbReference type="Gene3D" id="2.60.120.10">
    <property type="entry name" value="Jelly Rolls"/>
    <property type="match status" value="2"/>
</dbReference>
<dbReference type="FunFam" id="3.20.20.80:FF:000004">
    <property type="entry name" value="Beta-glucosidase 6-phospho-beta-glucosidase"/>
    <property type="match status" value="1"/>
</dbReference>
<dbReference type="PRINTS" id="PR00131">
    <property type="entry name" value="GLHYDRLASE1"/>
</dbReference>
<feature type="active site" description="Nucleophile" evidence="14 16">
    <location>
        <position position="356"/>
    </location>
</feature>
<organism evidence="20 21">
    <name type="scientific">Roseburia faecis</name>
    <dbReference type="NCBI Taxonomy" id="301302"/>
    <lineage>
        <taxon>Bacteria</taxon>
        <taxon>Bacillati</taxon>
        <taxon>Bacillota</taxon>
        <taxon>Clostridia</taxon>
        <taxon>Lachnospirales</taxon>
        <taxon>Lachnospiraceae</taxon>
        <taxon>Roseburia</taxon>
    </lineage>
</organism>
<dbReference type="EC" id="3.2.1.21" evidence="17"/>
<keyword evidence="9" id="KW-0136">Cellulose degradation</keyword>
<evidence type="ECO:0000313" key="21">
    <source>
        <dbReference type="Proteomes" id="UP000049979"/>
    </source>
</evidence>
<evidence type="ECO:0000256" key="14">
    <source>
        <dbReference type="PIRSR" id="PIRSR617736-1"/>
    </source>
</evidence>
<dbReference type="RefSeq" id="WP_055067486.1">
    <property type="nucleotide sequence ID" value="NZ_CP173697.1"/>
</dbReference>
<evidence type="ECO:0000256" key="16">
    <source>
        <dbReference type="PROSITE-ProRule" id="PRU10055"/>
    </source>
</evidence>
<dbReference type="InterPro" id="IPR001250">
    <property type="entry name" value="Man6P_Isoase-1"/>
</dbReference>
<name>A0A0M6WJ11_9FIRM</name>
<evidence type="ECO:0000256" key="17">
    <source>
        <dbReference type="RuleBase" id="RU361175"/>
    </source>
</evidence>
<evidence type="ECO:0000256" key="10">
    <source>
        <dbReference type="ARBA" id="ARBA00023235"/>
    </source>
</evidence>
<evidence type="ECO:0000256" key="11">
    <source>
        <dbReference type="ARBA" id="ARBA00023277"/>
    </source>
</evidence>
<dbReference type="Proteomes" id="UP000049979">
    <property type="component" value="Unassembled WGS sequence"/>
</dbReference>
<evidence type="ECO:0000256" key="4">
    <source>
        <dbReference type="ARBA" id="ARBA00010772"/>
    </source>
</evidence>
<dbReference type="InterPro" id="IPR017853">
    <property type="entry name" value="GH"/>
</dbReference>
<dbReference type="InterPro" id="IPR018120">
    <property type="entry name" value="Glyco_hydro_1_AS"/>
</dbReference>
<keyword evidence="21" id="KW-1185">Reference proteome</keyword>
<evidence type="ECO:0000256" key="2">
    <source>
        <dbReference type="ARBA" id="ARBA00000757"/>
    </source>
</evidence>
<evidence type="ECO:0000256" key="15">
    <source>
        <dbReference type="PIRSR" id="PIRSR617736-2"/>
    </source>
</evidence>
<evidence type="ECO:0000256" key="1">
    <source>
        <dbReference type="ARBA" id="ARBA00000448"/>
    </source>
</evidence>
<keyword evidence="6" id="KW-0479">Metal-binding</keyword>
<comment type="catalytic activity">
    <reaction evidence="2">
        <text>D-mannose 6-phosphate = D-fructose 6-phosphate</text>
        <dbReference type="Rhea" id="RHEA:12356"/>
        <dbReference type="ChEBI" id="CHEBI:58735"/>
        <dbReference type="ChEBI" id="CHEBI:61527"/>
        <dbReference type="EC" id="5.3.1.8"/>
    </reaction>
</comment>
<feature type="domain" description="Mannose-6-phosphate isomerase cupin" evidence="19">
    <location>
        <begin position="695"/>
        <end position="766"/>
    </location>
</feature>
<dbReference type="Pfam" id="PF20511">
    <property type="entry name" value="PMI_typeI_cat"/>
    <property type="match status" value="1"/>
</dbReference>
<dbReference type="InterPro" id="IPR049071">
    <property type="entry name" value="MPI_cupin_dom"/>
</dbReference>
<keyword evidence="11" id="KW-0119">Carbohydrate metabolism</keyword>
<feature type="domain" description="Phosphomannose isomerase type I catalytic" evidence="18">
    <location>
        <begin position="463"/>
        <end position="560"/>
    </location>
</feature>
<dbReference type="SUPFAM" id="SSF51182">
    <property type="entry name" value="RmlC-like cupins"/>
    <property type="match status" value="1"/>
</dbReference>
<dbReference type="Pfam" id="PF21621">
    <property type="entry name" value="MPI_cupin_dom"/>
    <property type="match status" value="1"/>
</dbReference>
<dbReference type="InterPro" id="IPR046457">
    <property type="entry name" value="PMI_typeI_cat"/>
</dbReference>
<feature type="binding site" evidence="15">
    <location>
        <position position="16"/>
    </location>
    <ligand>
        <name>substrate</name>
    </ligand>
</feature>
<dbReference type="STRING" id="301302.ERS852420_03074"/>
<dbReference type="GO" id="GO:0005829">
    <property type="term" value="C:cytosol"/>
    <property type="evidence" value="ECO:0007669"/>
    <property type="project" value="TreeGrafter"/>
</dbReference>
<feature type="binding site" evidence="15">
    <location>
        <position position="160"/>
    </location>
    <ligand>
        <name>substrate</name>
    </ligand>
</feature>
<dbReference type="AlphaFoldDB" id="A0A0M6WJ11"/>
<evidence type="ECO:0000256" key="5">
    <source>
        <dbReference type="ARBA" id="ARBA00010838"/>
    </source>
</evidence>
<evidence type="ECO:0000256" key="12">
    <source>
        <dbReference type="ARBA" id="ARBA00023295"/>
    </source>
</evidence>
<feature type="active site" description="Proton donor" evidence="14">
    <location>
        <position position="161"/>
    </location>
</feature>
<dbReference type="InterPro" id="IPR014710">
    <property type="entry name" value="RmlC-like_jellyroll"/>
</dbReference>
<comment type="similarity">
    <text evidence="5 17">Belongs to the glycosyl hydrolase 1 family.</text>
</comment>
<dbReference type="NCBIfam" id="TIGR00218">
    <property type="entry name" value="manA"/>
    <property type="match status" value="1"/>
</dbReference>
<dbReference type="PROSITE" id="PS00653">
    <property type="entry name" value="GLYCOSYL_HYDROL_F1_2"/>
    <property type="match status" value="1"/>
</dbReference>
<comment type="cofactor">
    <cofactor evidence="3">
        <name>Zn(2+)</name>
        <dbReference type="ChEBI" id="CHEBI:29105"/>
    </cofactor>
</comment>
<dbReference type="InterPro" id="IPR017736">
    <property type="entry name" value="Glyco_hydro_1_beta-glucosidase"/>
</dbReference>
<evidence type="ECO:0000256" key="9">
    <source>
        <dbReference type="ARBA" id="ARBA00023001"/>
    </source>
</evidence>